<dbReference type="InterPro" id="IPR018910">
    <property type="entry name" value="LpqB_C"/>
</dbReference>
<dbReference type="KEGG" id="caz:CARG_01850"/>
<feature type="signal peptide" evidence="7">
    <location>
        <begin position="1"/>
        <end position="27"/>
    </location>
</feature>
<evidence type="ECO:0000313" key="11">
    <source>
        <dbReference type="EMBL" id="AGU14540.1"/>
    </source>
</evidence>
<dbReference type="GeneID" id="78249235"/>
<evidence type="ECO:0000259" key="10">
    <source>
        <dbReference type="Pfam" id="PF25976"/>
    </source>
</evidence>
<dbReference type="OrthoDB" id="3226781at2"/>
<gene>
    <name evidence="6" type="primary">lpqB</name>
    <name evidence="11" type="ORF">CARG_01850</name>
</gene>
<dbReference type="EMBL" id="CP006365">
    <property type="protein sequence ID" value="AGU14540.1"/>
    <property type="molecule type" value="Genomic_DNA"/>
</dbReference>
<evidence type="ECO:0000256" key="5">
    <source>
        <dbReference type="ARBA" id="ARBA00023288"/>
    </source>
</evidence>
<evidence type="ECO:0000259" key="9">
    <source>
        <dbReference type="Pfam" id="PF10647"/>
    </source>
</evidence>
<proteinExistence type="inferred from homology"/>
<dbReference type="InterPro" id="IPR023959">
    <property type="entry name" value="LpqB"/>
</dbReference>
<dbReference type="InterPro" id="IPR019606">
    <property type="entry name" value="GerMN"/>
</dbReference>
<evidence type="ECO:0000256" key="2">
    <source>
        <dbReference type="ARBA" id="ARBA00022729"/>
    </source>
</evidence>
<dbReference type="PATRIC" id="fig|1348662.3.peg.364"/>
<comment type="similarity">
    <text evidence="6">Belongs to the LpqB lipoprotein family.</text>
</comment>
<evidence type="ECO:0000256" key="4">
    <source>
        <dbReference type="ARBA" id="ARBA00023139"/>
    </source>
</evidence>
<evidence type="ECO:0000256" key="7">
    <source>
        <dbReference type="SAM" id="SignalP"/>
    </source>
</evidence>
<feature type="domain" description="Lipoprotein LpqB N-terminal" evidence="10">
    <location>
        <begin position="47"/>
        <end position="163"/>
    </location>
</feature>
<feature type="domain" description="GerMN" evidence="8">
    <location>
        <begin position="174"/>
        <end position="279"/>
    </location>
</feature>
<dbReference type="GO" id="GO:0005886">
    <property type="term" value="C:plasma membrane"/>
    <property type="evidence" value="ECO:0007669"/>
    <property type="project" value="UniProtKB-SubCell"/>
</dbReference>
<keyword evidence="1 6" id="KW-1003">Cell membrane</keyword>
<evidence type="ECO:0000259" key="8">
    <source>
        <dbReference type="Pfam" id="PF10646"/>
    </source>
</evidence>
<keyword evidence="5 6" id="KW-0449">Lipoprotein</keyword>
<keyword evidence="3 6" id="KW-0472">Membrane</keyword>
<dbReference type="Pfam" id="PF10646">
    <property type="entry name" value="Germane"/>
    <property type="match status" value="1"/>
</dbReference>
<feature type="chain" id="PRO_5039425467" description="Lipoprotein LpqB" evidence="7">
    <location>
        <begin position="28"/>
        <end position="578"/>
    </location>
</feature>
<reference evidence="11 12" key="1">
    <citation type="journal article" date="2013" name="Genome Announc.">
        <title>Whole-Genome Sequence of the Clinical Strain Corynebacterium argentoratense DSM 44202, Isolated from a Human Throat Specimen.</title>
        <authorList>
            <person name="Bomholt C."/>
            <person name="Glaub A."/>
            <person name="Gravermann K."/>
            <person name="Albersmeier A."/>
            <person name="Brinkrolf K."/>
            <person name="Ruckert C."/>
            <person name="Tauch A."/>
        </authorList>
    </citation>
    <scope>NUCLEOTIDE SEQUENCE [LARGE SCALE GENOMIC DNA]</scope>
    <source>
        <strain evidence="11">DSM 44202</strain>
    </source>
</reference>
<dbReference type="eggNOG" id="COG5401">
    <property type="taxonomic scope" value="Bacteria"/>
</dbReference>
<dbReference type="HOGENOM" id="CLU_032207_1_0_11"/>
<dbReference type="AlphaFoldDB" id="U3GSW1"/>
<protein>
    <recommendedName>
        <fullName evidence="6">Lipoprotein LpqB</fullName>
    </recommendedName>
</protein>
<evidence type="ECO:0000256" key="3">
    <source>
        <dbReference type="ARBA" id="ARBA00023136"/>
    </source>
</evidence>
<keyword evidence="4 6" id="KW-0564">Palmitate</keyword>
<dbReference type="Proteomes" id="UP000016943">
    <property type="component" value="Chromosome"/>
</dbReference>
<sequence>MTGRRTLALVAASTLALSSCTSLPSYTEPQALRSFVRSTPTEEAIAPVAGQEPDLLLRDFFAASGKPIQNHQAARAFLTPDAARRWDDAASTLILDRIDLNAKAGATQNAISYVVRGTVVGALGPGGVFSPDHGDFEAEIQLSKVDGEWRIDSLPAGTVFERVELRNNYSPEELFFFDPNQKMLVRDRRWIYKGQKSMDTSLLSLLVEGPKGPIAAGVTTEVPVGATFAGNDKGVYRFNGFADLSSEERHRFAAQVLWTLAKSGTQGPYNIELDGTPLDPQAPVLTIDDVAEYNPNATSGSVSPLYAVGNGSLTLVDSSTLTPVAGTLGSSGRVESADISGDYVAGVIVDGEGAGRQSTLVAGPVNGSVESVLQARTLTQPSLESHATALWTVLDGRTIARVARSTSTNELSQSEVDATKIEGLLEPDGEGGEGSSISMLKLSPTGVRAAMVIGGKVYLAVISRPAAGEKMIANIIDIAPSLDNTVVSVAWQLDGSLVVGTANQDAPIWRVETDGSAVTQLPSGNITAPVVAVAASANTLYVTDARSVLQLPINSPTTAFWREVPALQGVRAVPVVGS</sequence>
<dbReference type="PROSITE" id="PS51257">
    <property type="entry name" value="PROKAR_LIPOPROTEIN"/>
    <property type="match status" value="1"/>
</dbReference>
<dbReference type="Pfam" id="PF25976">
    <property type="entry name" value="LpqB_N"/>
    <property type="match status" value="1"/>
</dbReference>
<feature type="domain" description="Lipoprotein LpqB C-terminal" evidence="9">
    <location>
        <begin position="311"/>
        <end position="576"/>
    </location>
</feature>
<dbReference type="NCBIfam" id="NF010141">
    <property type="entry name" value="PRK13616.1"/>
    <property type="match status" value="1"/>
</dbReference>
<dbReference type="STRING" id="1348662.CARG_01850"/>
<accession>U3GSW1</accession>
<dbReference type="HAMAP" id="MF_01373">
    <property type="entry name" value="LpqB_lipoprot"/>
    <property type="match status" value="1"/>
</dbReference>
<dbReference type="InterPro" id="IPR059026">
    <property type="entry name" value="LpqB_N"/>
</dbReference>
<evidence type="ECO:0000256" key="6">
    <source>
        <dbReference type="HAMAP-Rule" id="MF_01373"/>
    </source>
</evidence>
<dbReference type="Pfam" id="PF10647">
    <property type="entry name" value="Gmad1"/>
    <property type="match status" value="1"/>
</dbReference>
<comment type="subcellular location">
    <subcellularLocation>
        <location evidence="6">Cell membrane</location>
        <topology evidence="6">Lipid-anchor</topology>
    </subcellularLocation>
</comment>
<name>U3GSW1_9CORY</name>
<evidence type="ECO:0000313" key="12">
    <source>
        <dbReference type="Proteomes" id="UP000016943"/>
    </source>
</evidence>
<dbReference type="SUPFAM" id="SSF69304">
    <property type="entry name" value="Tricorn protease N-terminal domain"/>
    <property type="match status" value="1"/>
</dbReference>
<organism evidence="11 12">
    <name type="scientific">Corynebacterium argentoratense DSM 44202</name>
    <dbReference type="NCBI Taxonomy" id="1348662"/>
    <lineage>
        <taxon>Bacteria</taxon>
        <taxon>Bacillati</taxon>
        <taxon>Actinomycetota</taxon>
        <taxon>Actinomycetes</taxon>
        <taxon>Mycobacteriales</taxon>
        <taxon>Corynebacteriaceae</taxon>
        <taxon>Corynebacterium</taxon>
    </lineage>
</organism>
<keyword evidence="2 6" id="KW-0732">Signal</keyword>
<evidence type="ECO:0000256" key="1">
    <source>
        <dbReference type="ARBA" id="ARBA00022475"/>
    </source>
</evidence>
<keyword evidence="12" id="KW-1185">Reference proteome</keyword>
<dbReference type="RefSeq" id="WP_020975679.1">
    <property type="nucleotide sequence ID" value="NC_022198.1"/>
</dbReference>